<dbReference type="HAMAP" id="MF_00185">
    <property type="entry name" value="IPP_trans"/>
    <property type="match status" value="1"/>
</dbReference>
<dbReference type="InterPro" id="IPR039657">
    <property type="entry name" value="Dimethylallyltransferase"/>
</dbReference>
<dbReference type="InterPro" id="IPR027417">
    <property type="entry name" value="P-loop_NTPase"/>
</dbReference>
<dbReference type="GO" id="GO:0006400">
    <property type="term" value="P:tRNA modification"/>
    <property type="evidence" value="ECO:0007669"/>
    <property type="project" value="TreeGrafter"/>
</dbReference>
<dbReference type="EMBL" id="VBTH01000006">
    <property type="protein sequence ID" value="TLQ04655.1"/>
    <property type="molecule type" value="Genomic_DNA"/>
</dbReference>
<keyword evidence="7 10" id="KW-0067">ATP-binding</keyword>
<feature type="binding site" evidence="10">
    <location>
        <begin position="9"/>
        <end position="16"/>
    </location>
    <ligand>
        <name>ATP</name>
        <dbReference type="ChEBI" id="CHEBI:30616"/>
    </ligand>
</feature>
<comment type="caution">
    <text evidence="14">The sequence shown here is derived from an EMBL/GenBank/DDBJ whole genome shotgun (WGS) entry which is preliminary data.</text>
</comment>
<evidence type="ECO:0000256" key="3">
    <source>
        <dbReference type="ARBA" id="ARBA00005842"/>
    </source>
</evidence>
<evidence type="ECO:0000256" key="10">
    <source>
        <dbReference type="HAMAP-Rule" id="MF_00185"/>
    </source>
</evidence>
<evidence type="ECO:0000256" key="7">
    <source>
        <dbReference type="ARBA" id="ARBA00022840"/>
    </source>
</evidence>
<dbReference type="EC" id="2.5.1.75" evidence="10"/>
<evidence type="ECO:0000256" key="11">
    <source>
        <dbReference type="RuleBase" id="RU003783"/>
    </source>
</evidence>
<dbReference type="SUPFAM" id="SSF52540">
    <property type="entry name" value="P-loop containing nucleoside triphosphate hydrolases"/>
    <property type="match status" value="2"/>
</dbReference>
<evidence type="ECO:0000313" key="15">
    <source>
        <dbReference type="Proteomes" id="UP000305541"/>
    </source>
</evidence>
<dbReference type="RefSeq" id="WP_138474186.1">
    <property type="nucleotide sequence ID" value="NZ_VBTH01000006.1"/>
</dbReference>
<dbReference type="OrthoDB" id="9776390at2"/>
<dbReference type="NCBIfam" id="TIGR00174">
    <property type="entry name" value="miaA"/>
    <property type="match status" value="1"/>
</dbReference>
<evidence type="ECO:0000256" key="5">
    <source>
        <dbReference type="ARBA" id="ARBA00022694"/>
    </source>
</evidence>
<keyword evidence="5 10" id="KW-0819">tRNA processing</keyword>
<keyword evidence="8 10" id="KW-0460">Magnesium</keyword>
<gene>
    <name evidence="10 14" type="primary">miaA</name>
    <name evidence="14" type="ORF">FEZ51_04625</name>
</gene>
<accession>A0A5R9BVR5</accession>
<evidence type="ECO:0000256" key="9">
    <source>
        <dbReference type="ARBA" id="ARBA00049563"/>
    </source>
</evidence>
<dbReference type="GO" id="GO:0052381">
    <property type="term" value="F:tRNA dimethylallyltransferase activity"/>
    <property type="evidence" value="ECO:0007669"/>
    <property type="project" value="UniProtKB-UniRule"/>
</dbReference>
<dbReference type="PANTHER" id="PTHR11088:SF60">
    <property type="entry name" value="TRNA DIMETHYLALLYLTRANSFERASE"/>
    <property type="match status" value="1"/>
</dbReference>
<dbReference type="Proteomes" id="UP000305541">
    <property type="component" value="Unassembled WGS sequence"/>
</dbReference>
<dbReference type="InterPro" id="IPR018022">
    <property type="entry name" value="IPT"/>
</dbReference>
<feature type="site" description="Interaction with substrate tRNA" evidence="10">
    <location>
        <position position="100"/>
    </location>
</feature>
<proteinExistence type="inferred from homology"/>
<protein>
    <recommendedName>
        <fullName evidence="10">tRNA dimethylallyltransferase</fullName>
        <ecNumber evidence="10">2.5.1.75</ecNumber>
    </recommendedName>
    <alternativeName>
        <fullName evidence="10">Dimethylallyl diphosphate:tRNA dimethylallyltransferase</fullName>
        <shortName evidence="10">DMAPP:tRNA dimethylallyltransferase</shortName>
        <shortName evidence="10">DMATase</shortName>
    </alternativeName>
    <alternativeName>
        <fullName evidence="10">Isopentenyl-diphosphate:tRNA isopentenyltransferase</fullName>
        <shortName evidence="10">IPP transferase</shortName>
        <shortName evidence="10">IPPT</shortName>
        <shortName evidence="10">IPTase</shortName>
    </alternativeName>
</protein>
<feature type="region of interest" description="Interaction with substrate tRNA" evidence="10">
    <location>
        <begin position="34"/>
        <end position="37"/>
    </location>
</feature>
<keyword evidence="4 10" id="KW-0808">Transferase</keyword>
<dbReference type="Pfam" id="PF01715">
    <property type="entry name" value="IPPT"/>
    <property type="match status" value="1"/>
</dbReference>
<dbReference type="PANTHER" id="PTHR11088">
    <property type="entry name" value="TRNA DIMETHYLALLYLTRANSFERASE"/>
    <property type="match status" value="1"/>
</dbReference>
<reference evidence="14 15" key="1">
    <citation type="submission" date="2019-05" db="EMBL/GenBank/DDBJ databases">
        <title>The metagenome of a microbial culture collection derived from dairy environment covers the genomic content of the human microbiome.</title>
        <authorList>
            <person name="Roder T."/>
            <person name="Wuthrich D."/>
            <person name="Sattari Z."/>
            <person name="Von Ah U."/>
            <person name="Bar C."/>
            <person name="Ronchi F."/>
            <person name="Macpherson A.J."/>
            <person name="Ganal-Vonarburg S.C."/>
            <person name="Bruggmann R."/>
            <person name="Vergeres G."/>
        </authorList>
    </citation>
    <scope>NUCLEOTIDE SEQUENCE [LARGE SCALE GENOMIC DNA]</scope>
    <source>
        <strain evidence="14 15">FAM 18815</strain>
    </source>
</reference>
<dbReference type="Gene3D" id="1.10.20.140">
    <property type="match status" value="1"/>
</dbReference>
<evidence type="ECO:0000256" key="2">
    <source>
        <dbReference type="ARBA" id="ARBA00003213"/>
    </source>
</evidence>
<comment type="caution">
    <text evidence="10">Lacks conserved residue(s) required for the propagation of feature annotation.</text>
</comment>
<dbReference type="AlphaFoldDB" id="A0A5R9BVR5"/>
<comment type="subunit">
    <text evidence="10">Monomer.</text>
</comment>
<evidence type="ECO:0000256" key="6">
    <source>
        <dbReference type="ARBA" id="ARBA00022741"/>
    </source>
</evidence>
<evidence type="ECO:0000313" key="14">
    <source>
        <dbReference type="EMBL" id="TLQ04655.1"/>
    </source>
</evidence>
<feature type="binding site" evidence="10">
    <location>
        <begin position="11"/>
        <end position="16"/>
    </location>
    <ligand>
        <name>substrate</name>
    </ligand>
</feature>
<evidence type="ECO:0000256" key="4">
    <source>
        <dbReference type="ARBA" id="ARBA00022679"/>
    </source>
</evidence>
<comment type="function">
    <text evidence="2 10 12">Catalyzes the transfer of a dimethylallyl group onto the adenine at position 37 in tRNAs that read codons beginning with uridine, leading to the formation of N6-(dimethylallyl)adenosine (i(6)A).</text>
</comment>
<dbReference type="GO" id="GO:0005524">
    <property type="term" value="F:ATP binding"/>
    <property type="evidence" value="ECO:0007669"/>
    <property type="project" value="UniProtKB-UniRule"/>
</dbReference>
<keyword evidence="6 10" id="KW-0547">Nucleotide-binding</keyword>
<dbReference type="Gene3D" id="3.40.50.300">
    <property type="entry name" value="P-loop containing nucleotide triphosphate hydrolases"/>
    <property type="match status" value="1"/>
</dbReference>
<evidence type="ECO:0000256" key="1">
    <source>
        <dbReference type="ARBA" id="ARBA00001946"/>
    </source>
</evidence>
<evidence type="ECO:0000256" key="8">
    <source>
        <dbReference type="ARBA" id="ARBA00022842"/>
    </source>
</evidence>
<comment type="catalytic activity">
    <reaction evidence="9 10 11">
        <text>adenosine(37) in tRNA + dimethylallyl diphosphate = N(6)-dimethylallyladenosine(37) in tRNA + diphosphate</text>
        <dbReference type="Rhea" id="RHEA:26482"/>
        <dbReference type="Rhea" id="RHEA-COMP:10162"/>
        <dbReference type="Rhea" id="RHEA-COMP:10375"/>
        <dbReference type="ChEBI" id="CHEBI:33019"/>
        <dbReference type="ChEBI" id="CHEBI:57623"/>
        <dbReference type="ChEBI" id="CHEBI:74411"/>
        <dbReference type="ChEBI" id="CHEBI:74415"/>
        <dbReference type="EC" id="2.5.1.75"/>
    </reaction>
</comment>
<evidence type="ECO:0000256" key="13">
    <source>
        <dbReference type="RuleBase" id="RU003785"/>
    </source>
</evidence>
<evidence type="ECO:0000256" key="12">
    <source>
        <dbReference type="RuleBase" id="RU003784"/>
    </source>
</evidence>
<organism evidence="14 15">
    <name type="scientific">Pediococcus stilesii</name>
    <dbReference type="NCBI Taxonomy" id="331679"/>
    <lineage>
        <taxon>Bacteria</taxon>
        <taxon>Bacillati</taxon>
        <taxon>Bacillota</taxon>
        <taxon>Bacilli</taxon>
        <taxon>Lactobacillales</taxon>
        <taxon>Lactobacillaceae</taxon>
        <taxon>Pediococcus</taxon>
    </lineage>
</organism>
<comment type="similarity">
    <text evidence="3 10 13">Belongs to the IPP transferase family.</text>
</comment>
<comment type="cofactor">
    <cofactor evidence="1 10">
        <name>Mg(2+)</name>
        <dbReference type="ChEBI" id="CHEBI:18420"/>
    </cofactor>
</comment>
<name>A0A5R9BVR5_9LACO</name>
<feature type="site" description="Interaction with substrate tRNA" evidence="10">
    <location>
        <position position="127"/>
    </location>
</feature>
<sequence length="309" mass="36089">MNKVLAIVGPTAVGKTQLSIEIAKRFNAEIISGDSMQVYRGLDIGTAKIMPEEMDGVRHHLIDIRNVHDSFTVQDFKSSAEKLIIEIINRNKVPLIVGGTGFYLQALLEDLELGGNTENREQVLAIRKTLDEKTDEELFQMLRKVDQKSANRIDQHNRRRMIRAIEVYELNGIKFSEQNSRKPPYDSLIIGLNTNRLNLYARINQRVDLMLQNGLLQEAQWLFDQDEVPQATKGIGYREWESYFKGERSLEQVVELIKKDSRHYAKRQLTWFRNKMDVQWFDILQNESDQLKINQKIESWLNQKNELER</sequence>